<accession>A0A563W217</accession>
<sequence length="84" mass="9552">MENKLPITEKQAHKLKLKLHQRILSSVPLLANLLVEAKKIGNYSPAKFEPLEDVTPAFLQNSDRLFANTNRNLIEPIQSFVNIT</sequence>
<reference evidence="1 2" key="1">
    <citation type="submission" date="2019-01" db="EMBL/GenBank/DDBJ databases">
        <authorList>
            <person name="Brito A."/>
        </authorList>
    </citation>
    <scope>NUCLEOTIDE SEQUENCE [LARGE SCALE GENOMIC DNA]</scope>
    <source>
        <strain evidence="1">1</strain>
    </source>
</reference>
<evidence type="ECO:0000313" key="2">
    <source>
        <dbReference type="Proteomes" id="UP000320055"/>
    </source>
</evidence>
<dbReference type="RefSeq" id="WP_144867234.1">
    <property type="nucleotide sequence ID" value="NZ_LR213823.1"/>
</dbReference>
<organism evidence="1 2">
    <name type="scientific">Hyella patelloides LEGE 07179</name>
    <dbReference type="NCBI Taxonomy" id="945734"/>
    <lineage>
        <taxon>Bacteria</taxon>
        <taxon>Bacillati</taxon>
        <taxon>Cyanobacteriota</taxon>
        <taxon>Cyanophyceae</taxon>
        <taxon>Pleurocapsales</taxon>
        <taxon>Hyellaceae</taxon>
        <taxon>Hyella</taxon>
    </lineage>
</organism>
<evidence type="ECO:0000313" key="1">
    <source>
        <dbReference type="EMBL" id="VEP17749.1"/>
    </source>
</evidence>
<name>A0A563W217_9CYAN</name>
<keyword evidence="2" id="KW-1185">Reference proteome</keyword>
<dbReference type="AlphaFoldDB" id="A0A563W217"/>
<proteinExistence type="predicted"/>
<dbReference type="EMBL" id="CAACVJ010000601">
    <property type="protein sequence ID" value="VEP17749.1"/>
    <property type="molecule type" value="Genomic_DNA"/>
</dbReference>
<protein>
    <submittedName>
        <fullName evidence="1">Uncharacterized protein</fullName>
    </submittedName>
</protein>
<dbReference type="Proteomes" id="UP000320055">
    <property type="component" value="Unassembled WGS sequence"/>
</dbReference>
<gene>
    <name evidence="1" type="ORF">H1P_640016</name>
</gene>